<dbReference type="Pfam" id="PF02423">
    <property type="entry name" value="OCD_Mu_crystall"/>
    <property type="match status" value="1"/>
</dbReference>
<comment type="caution">
    <text evidence="2">The sequence shown here is derived from an EMBL/GenBank/DDBJ whole genome shotgun (WGS) entry which is preliminary data.</text>
</comment>
<dbReference type="EMBL" id="JARKIE010000148">
    <property type="protein sequence ID" value="KAJ7675493.1"/>
    <property type="molecule type" value="Genomic_DNA"/>
</dbReference>
<dbReference type="PANTHER" id="PTHR13812:SF19">
    <property type="entry name" value="KETIMINE REDUCTASE MU-CRYSTALLIN"/>
    <property type="match status" value="1"/>
</dbReference>
<proteinExistence type="inferred from homology"/>
<protein>
    <recommendedName>
        <fullName evidence="4">Ornithine cyclodeaminase</fullName>
    </recommendedName>
</protein>
<organism evidence="2 3">
    <name type="scientific">Mycena rosella</name>
    <name type="common">Pink bonnet</name>
    <name type="synonym">Agaricus rosellus</name>
    <dbReference type="NCBI Taxonomy" id="1033263"/>
    <lineage>
        <taxon>Eukaryota</taxon>
        <taxon>Fungi</taxon>
        <taxon>Dikarya</taxon>
        <taxon>Basidiomycota</taxon>
        <taxon>Agaricomycotina</taxon>
        <taxon>Agaricomycetes</taxon>
        <taxon>Agaricomycetidae</taxon>
        <taxon>Agaricales</taxon>
        <taxon>Marasmiineae</taxon>
        <taxon>Mycenaceae</taxon>
        <taxon>Mycena</taxon>
    </lineage>
</organism>
<evidence type="ECO:0000313" key="2">
    <source>
        <dbReference type="EMBL" id="KAJ7675493.1"/>
    </source>
</evidence>
<dbReference type="Proteomes" id="UP001221757">
    <property type="component" value="Unassembled WGS sequence"/>
</dbReference>
<dbReference type="Gene3D" id="3.40.50.720">
    <property type="entry name" value="NAD(P)-binding Rossmann-like Domain"/>
    <property type="match status" value="1"/>
</dbReference>
<keyword evidence="3" id="KW-1185">Reference proteome</keyword>
<name>A0AAD7GBM6_MYCRO</name>
<dbReference type="InterPro" id="IPR023401">
    <property type="entry name" value="ODC_N"/>
</dbReference>
<dbReference type="SUPFAM" id="SSF51735">
    <property type="entry name" value="NAD(P)-binding Rossmann-fold domains"/>
    <property type="match status" value="1"/>
</dbReference>
<dbReference type="InterPro" id="IPR036291">
    <property type="entry name" value="NAD(P)-bd_dom_sf"/>
</dbReference>
<evidence type="ECO:0000256" key="1">
    <source>
        <dbReference type="ARBA" id="ARBA00008903"/>
    </source>
</evidence>
<accession>A0AAD7GBM6</accession>
<gene>
    <name evidence="2" type="ORF">B0H17DRAFT_1080933</name>
</gene>
<dbReference type="GO" id="GO:0005737">
    <property type="term" value="C:cytoplasm"/>
    <property type="evidence" value="ECO:0007669"/>
    <property type="project" value="TreeGrafter"/>
</dbReference>
<dbReference type="InterPro" id="IPR003462">
    <property type="entry name" value="ODC_Mu_crystall"/>
</dbReference>
<comment type="similarity">
    <text evidence="1">Belongs to the ornithine cyclodeaminase/mu-crystallin family.</text>
</comment>
<dbReference type="Gene3D" id="3.30.1780.10">
    <property type="entry name" value="ornithine cyclodeaminase, domain 1"/>
    <property type="match status" value="1"/>
</dbReference>
<evidence type="ECO:0008006" key="4">
    <source>
        <dbReference type="Google" id="ProtNLM"/>
    </source>
</evidence>
<reference evidence="2" key="1">
    <citation type="submission" date="2023-03" db="EMBL/GenBank/DDBJ databases">
        <title>Massive genome expansion in bonnet fungi (Mycena s.s.) driven by repeated elements and novel gene families across ecological guilds.</title>
        <authorList>
            <consortium name="Lawrence Berkeley National Laboratory"/>
            <person name="Harder C.B."/>
            <person name="Miyauchi S."/>
            <person name="Viragh M."/>
            <person name="Kuo A."/>
            <person name="Thoen E."/>
            <person name="Andreopoulos B."/>
            <person name="Lu D."/>
            <person name="Skrede I."/>
            <person name="Drula E."/>
            <person name="Henrissat B."/>
            <person name="Morin E."/>
            <person name="Kohler A."/>
            <person name="Barry K."/>
            <person name="LaButti K."/>
            <person name="Morin E."/>
            <person name="Salamov A."/>
            <person name="Lipzen A."/>
            <person name="Mereny Z."/>
            <person name="Hegedus B."/>
            <person name="Baldrian P."/>
            <person name="Stursova M."/>
            <person name="Weitz H."/>
            <person name="Taylor A."/>
            <person name="Grigoriev I.V."/>
            <person name="Nagy L.G."/>
            <person name="Martin F."/>
            <person name="Kauserud H."/>
        </authorList>
    </citation>
    <scope>NUCLEOTIDE SEQUENCE</scope>
    <source>
        <strain evidence="2">CBHHK067</strain>
    </source>
</reference>
<sequence>MSLLCLSGADVARVTLDFSPAALQTLMAHVFSVLSSGDNAENPTSYTPHRITIPTQNHMALFMPARIASLPCCAGPRSNRMRPHESGAVKAILNAANLTALRNAAGSLLSTNLVGPRGPTSIVAFGAGAQVKEHLLLHLRAFPSIRTCTIVNRAINDRASTLADLIRTRFPAVQTSCIANDVTAPSAEPALKDAVLSASLIICATSSIVPLFPSSWVADGTHIVLIGSYKPTMHEIDGALVRRAIQQRQLLVDSRAACLSEAGELIAAGVAGDEVIEIGELVSFDADSELVLDPARQSPQAGVTIFKSVGVGLQDVAIACAVVQKAEHMGLGRHVDWA</sequence>
<evidence type="ECO:0000313" key="3">
    <source>
        <dbReference type="Proteomes" id="UP001221757"/>
    </source>
</evidence>
<dbReference type="AlphaFoldDB" id="A0AAD7GBM6"/>
<dbReference type="PANTHER" id="PTHR13812">
    <property type="entry name" value="KETIMINE REDUCTASE MU-CRYSTALLIN"/>
    <property type="match status" value="1"/>
</dbReference>